<dbReference type="Gene3D" id="1.10.357.10">
    <property type="entry name" value="Tetracycline Repressor, domain 2"/>
    <property type="match status" value="1"/>
</dbReference>
<keyword evidence="7" id="KW-1185">Reference proteome</keyword>
<feature type="DNA-binding region" description="H-T-H motif" evidence="4">
    <location>
        <begin position="40"/>
        <end position="59"/>
    </location>
</feature>
<reference evidence="6 7" key="1">
    <citation type="submission" date="2022-10" db="EMBL/GenBank/DDBJ databases">
        <authorList>
            <person name="Xie J."/>
            <person name="Shen N."/>
        </authorList>
    </citation>
    <scope>NUCLEOTIDE SEQUENCE [LARGE SCALE GENOMIC DNA]</scope>
    <source>
        <strain evidence="6 7">YIM65594</strain>
    </source>
</reference>
<dbReference type="InterPro" id="IPR050109">
    <property type="entry name" value="HTH-type_TetR-like_transc_reg"/>
</dbReference>
<evidence type="ECO:0000313" key="6">
    <source>
        <dbReference type="EMBL" id="MEB8339094.1"/>
    </source>
</evidence>
<dbReference type="EMBL" id="JAOZYC010000108">
    <property type="protein sequence ID" value="MEB8339094.1"/>
    <property type="molecule type" value="Genomic_DNA"/>
</dbReference>
<keyword evidence="1" id="KW-0805">Transcription regulation</keyword>
<evidence type="ECO:0000256" key="4">
    <source>
        <dbReference type="PROSITE-ProRule" id="PRU00335"/>
    </source>
</evidence>
<evidence type="ECO:0000256" key="3">
    <source>
        <dbReference type="ARBA" id="ARBA00023163"/>
    </source>
</evidence>
<accession>A0ABU6F5J2</accession>
<gene>
    <name evidence="6" type="ORF">OKJ99_16500</name>
</gene>
<dbReference type="SUPFAM" id="SSF48498">
    <property type="entry name" value="Tetracyclin repressor-like, C-terminal domain"/>
    <property type="match status" value="1"/>
</dbReference>
<keyword evidence="3" id="KW-0804">Transcription</keyword>
<dbReference type="Pfam" id="PF16859">
    <property type="entry name" value="TetR_C_11"/>
    <property type="match status" value="1"/>
</dbReference>
<dbReference type="InterPro" id="IPR011075">
    <property type="entry name" value="TetR_C"/>
</dbReference>
<organism evidence="6 7">
    <name type="scientific">Streptomyces endophyticus</name>
    <dbReference type="NCBI Taxonomy" id="714166"/>
    <lineage>
        <taxon>Bacteria</taxon>
        <taxon>Bacillati</taxon>
        <taxon>Actinomycetota</taxon>
        <taxon>Actinomycetes</taxon>
        <taxon>Kitasatosporales</taxon>
        <taxon>Streptomycetaceae</taxon>
        <taxon>Streptomyces</taxon>
    </lineage>
</organism>
<dbReference type="PRINTS" id="PR00455">
    <property type="entry name" value="HTHTETR"/>
</dbReference>
<protein>
    <submittedName>
        <fullName evidence="6">TetR/AcrR family transcriptional regulator</fullName>
    </submittedName>
</protein>
<dbReference type="RefSeq" id="WP_326016977.1">
    <property type="nucleotide sequence ID" value="NZ_JAOZYC010000108.1"/>
</dbReference>
<dbReference type="Pfam" id="PF00440">
    <property type="entry name" value="TetR_N"/>
    <property type="match status" value="1"/>
</dbReference>
<evidence type="ECO:0000313" key="7">
    <source>
        <dbReference type="Proteomes" id="UP001354931"/>
    </source>
</evidence>
<feature type="domain" description="HTH tetR-type" evidence="5">
    <location>
        <begin position="17"/>
        <end position="77"/>
    </location>
</feature>
<evidence type="ECO:0000256" key="2">
    <source>
        <dbReference type="ARBA" id="ARBA00023125"/>
    </source>
</evidence>
<dbReference type="PANTHER" id="PTHR30055">
    <property type="entry name" value="HTH-TYPE TRANSCRIPTIONAL REGULATOR RUTR"/>
    <property type="match status" value="1"/>
</dbReference>
<evidence type="ECO:0000259" key="5">
    <source>
        <dbReference type="PROSITE" id="PS50977"/>
    </source>
</evidence>
<name>A0ABU6F5J2_9ACTN</name>
<dbReference type="PANTHER" id="PTHR30055:SF148">
    <property type="entry name" value="TETR-FAMILY TRANSCRIPTIONAL REGULATOR"/>
    <property type="match status" value="1"/>
</dbReference>
<dbReference type="Gene3D" id="1.10.10.60">
    <property type="entry name" value="Homeodomain-like"/>
    <property type="match status" value="1"/>
</dbReference>
<dbReference type="InterPro" id="IPR001647">
    <property type="entry name" value="HTH_TetR"/>
</dbReference>
<dbReference type="Proteomes" id="UP001354931">
    <property type="component" value="Unassembled WGS sequence"/>
</dbReference>
<evidence type="ECO:0000256" key="1">
    <source>
        <dbReference type="ARBA" id="ARBA00023015"/>
    </source>
</evidence>
<proteinExistence type="predicted"/>
<sequence length="195" mass="21124">MDESKAPRPRRGRYRDPQAHAAVLRAARELVAELGYHKVTMERIAARAGVAKMTLYRWWPNKAAVITEAVTDQLAPGPQPDTGSVREDAGAHVTDLVRTLTLLGDPSVVAGALVERGEAGRAELRDLLVAWREPGAALLRRGIARGELPAALDIGAVIDSWLGYALYRVVFLESAPTEADLAGLVDALPYTRRKA</sequence>
<dbReference type="InterPro" id="IPR009057">
    <property type="entry name" value="Homeodomain-like_sf"/>
</dbReference>
<comment type="caution">
    <text evidence="6">The sequence shown here is derived from an EMBL/GenBank/DDBJ whole genome shotgun (WGS) entry which is preliminary data.</text>
</comment>
<dbReference type="PROSITE" id="PS50977">
    <property type="entry name" value="HTH_TETR_2"/>
    <property type="match status" value="1"/>
</dbReference>
<dbReference type="SUPFAM" id="SSF46689">
    <property type="entry name" value="Homeodomain-like"/>
    <property type="match status" value="1"/>
</dbReference>
<dbReference type="InterPro" id="IPR036271">
    <property type="entry name" value="Tet_transcr_reg_TetR-rel_C_sf"/>
</dbReference>
<keyword evidence="2 4" id="KW-0238">DNA-binding</keyword>